<accession>D2BW88</accession>
<protein>
    <submittedName>
        <fullName evidence="2">Uncharacterized protein</fullName>
    </submittedName>
</protein>
<dbReference type="KEGG" id="ddc:Dd586_1381"/>
<sequence length="63" mass="6903">MREKPGDVTVQRDTFFMPLLTPDERYQAFCIAVSEGDGLSTGEQLVTRRPVLSGTRSPTASDA</sequence>
<dbReference type="EMBL" id="CP001836">
    <property type="protein sequence ID" value="ACZ76258.1"/>
    <property type="molecule type" value="Genomic_DNA"/>
</dbReference>
<dbReference type="AlphaFoldDB" id="D2BW88"/>
<gene>
    <name evidence="2" type="ordered locus">Dd586_1381</name>
</gene>
<evidence type="ECO:0000313" key="2">
    <source>
        <dbReference type="EMBL" id="ACZ76258.1"/>
    </source>
</evidence>
<feature type="compositionally biased region" description="Polar residues" evidence="1">
    <location>
        <begin position="54"/>
        <end position="63"/>
    </location>
</feature>
<dbReference type="STRING" id="590409.Dd586_1381"/>
<keyword evidence="3" id="KW-1185">Reference proteome</keyword>
<feature type="region of interest" description="Disordered" evidence="1">
    <location>
        <begin position="44"/>
        <end position="63"/>
    </location>
</feature>
<dbReference type="HOGENOM" id="CLU_2878607_0_0_6"/>
<name>D2BW88_DICZ5</name>
<reference evidence="2" key="1">
    <citation type="submission" date="2009-12" db="EMBL/GenBank/DDBJ databases">
        <title>Complete sequence of Dickeya dadantii Ech586.</title>
        <authorList>
            <consortium name="US DOE Joint Genome Institute"/>
            <person name="Lucas S."/>
            <person name="Copeland A."/>
            <person name="Lapidus A."/>
            <person name="Glavina del Rio T."/>
            <person name="Tice H."/>
            <person name="Bruce D."/>
            <person name="Goodwin L."/>
            <person name="Pitluck S."/>
            <person name="Munk A.C."/>
            <person name="Brettin T."/>
            <person name="Detter J.C."/>
            <person name="Han C."/>
            <person name="Tapia R."/>
            <person name="Larimer F."/>
            <person name="Land M."/>
            <person name="Hauser L."/>
            <person name="Kyrpides N."/>
            <person name="Mikhailova N."/>
            <person name="Balakrishnan V."/>
            <person name="Glasner J."/>
            <person name="Perna N.T."/>
        </authorList>
    </citation>
    <scope>NUCLEOTIDE SEQUENCE [LARGE SCALE GENOMIC DNA]</scope>
    <source>
        <strain evidence="2">Ech586</strain>
    </source>
</reference>
<evidence type="ECO:0000313" key="3">
    <source>
        <dbReference type="Proteomes" id="UP000001446"/>
    </source>
</evidence>
<evidence type="ECO:0000256" key="1">
    <source>
        <dbReference type="SAM" id="MobiDB-lite"/>
    </source>
</evidence>
<dbReference type="Proteomes" id="UP000001446">
    <property type="component" value="Chromosome"/>
</dbReference>
<proteinExistence type="predicted"/>
<organism evidence="2 3">
    <name type="scientific">Dickeya zeae (strain Ech586)</name>
    <name type="common">Dickeya dadantii (strain Ech586)</name>
    <dbReference type="NCBI Taxonomy" id="590409"/>
    <lineage>
        <taxon>Bacteria</taxon>
        <taxon>Pseudomonadati</taxon>
        <taxon>Pseudomonadota</taxon>
        <taxon>Gammaproteobacteria</taxon>
        <taxon>Enterobacterales</taxon>
        <taxon>Pectobacteriaceae</taxon>
        <taxon>Dickeya</taxon>
        <taxon>Dickeya parazeae</taxon>
    </lineage>
</organism>